<keyword evidence="2" id="KW-1185">Reference proteome</keyword>
<dbReference type="Proteomes" id="UP001597508">
    <property type="component" value="Unassembled WGS sequence"/>
</dbReference>
<dbReference type="RefSeq" id="WP_379664636.1">
    <property type="nucleotide sequence ID" value="NZ_JBHULH010000001.1"/>
</dbReference>
<proteinExistence type="predicted"/>
<evidence type="ECO:0008006" key="3">
    <source>
        <dbReference type="Google" id="ProtNLM"/>
    </source>
</evidence>
<name>A0ABW5LQ20_9FLAO</name>
<organism evidence="1 2">
    <name type="scientific">Pseudotenacibaculum haliotis</name>
    <dbReference type="NCBI Taxonomy" id="1862138"/>
    <lineage>
        <taxon>Bacteria</taxon>
        <taxon>Pseudomonadati</taxon>
        <taxon>Bacteroidota</taxon>
        <taxon>Flavobacteriia</taxon>
        <taxon>Flavobacteriales</taxon>
        <taxon>Flavobacteriaceae</taxon>
        <taxon>Pseudotenacibaculum</taxon>
    </lineage>
</organism>
<protein>
    <recommendedName>
        <fullName evidence="3">CdiI immunity protein domain-containing protein</fullName>
    </recommendedName>
</protein>
<gene>
    <name evidence="1" type="ORF">ACFSRZ_00930</name>
</gene>
<dbReference type="EMBL" id="JBHULH010000001">
    <property type="protein sequence ID" value="MFD2565911.1"/>
    <property type="molecule type" value="Genomic_DNA"/>
</dbReference>
<comment type="caution">
    <text evidence="1">The sequence shown here is derived from an EMBL/GenBank/DDBJ whole genome shotgun (WGS) entry which is preliminary data.</text>
</comment>
<accession>A0ABW5LQ20</accession>
<evidence type="ECO:0000313" key="1">
    <source>
        <dbReference type="EMBL" id="MFD2565911.1"/>
    </source>
</evidence>
<evidence type="ECO:0000313" key="2">
    <source>
        <dbReference type="Proteomes" id="UP001597508"/>
    </source>
</evidence>
<sequence length="111" mass="12794">MIINKRKITDLSKSENLRNEEKGILCAVLNAMNDWPNQFNDIEDFEKDIELFLGGEVNRLNIESVLKKERNLNDGGWKTEALASLNEIFNHESYQNLSLTQTIKLINSINN</sequence>
<reference evidence="2" key="1">
    <citation type="journal article" date="2019" name="Int. J. Syst. Evol. Microbiol.">
        <title>The Global Catalogue of Microorganisms (GCM) 10K type strain sequencing project: providing services to taxonomists for standard genome sequencing and annotation.</title>
        <authorList>
            <consortium name="The Broad Institute Genomics Platform"/>
            <consortium name="The Broad Institute Genome Sequencing Center for Infectious Disease"/>
            <person name="Wu L."/>
            <person name="Ma J."/>
        </authorList>
    </citation>
    <scope>NUCLEOTIDE SEQUENCE [LARGE SCALE GENOMIC DNA]</scope>
    <source>
        <strain evidence="2">KCTC 52127</strain>
    </source>
</reference>